<dbReference type="PANTHER" id="PTHR43036:SF2">
    <property type="entry name" value="OS04G0481300 PROTEIN"/>
    <property type="match status" value="1"/>
</dbReference>
<sequence>MAQRTQLNPNLPANYFRKYDETSDDEFYRSARLVVHIDDPAIAATTALFREVLPPGGAILDLMSSWRSHLPGRGTATDVAYSRVAGQGMNETELKQNPQLTDYIVQNLNQNPTLPYKDGEFDGCVMTVSVQYLTQPVAVFREVARVLKPGSPFITVFSNRMFPTKAVAVWQALDDAGHAELVETYYDQTGLFTDIRTHDRSPNPGQSDPLFATVGYRK</sequence>
<dbReference type="Proteomes" id="UP000606008">
    <property type="component" value="Unassembled WGS sequence"/>
</dbReference>
<evidence type="ECO:0000259" key="1">
    <source>
        <dbReference type="Pfam" id="PF08241"/>
    </source>
</evidence>
<dbReference type="InterPro" id="IPR013216">
    <property type="entry name" value="Methyltransf_11"/>
</dbReference>
<dbReference type="EMBL" id="WAEL01000003">
    <property type="protein sequence ID" value="NID10746.1"/>
    <property type="molecule type" value="Genomic_DNA"/>
</dbReference>
<keyword evidence="3" id="KW-1185">Reference proteome</keyword>
<dbReference type="SUPFAM" id="SSF53335">
    <property type="entry name" value="S-adenosyl-L-methionine-dependent methyltransferases"/>
    <property type="match status" value="1"/>
</dbReference>
<dbReference type="Pfam" id="PF08241">
    <property type="entry name" value="Methyltransf_11"/>
    <property type="match status" value="1"/>
</dbReference>
<comment type="caution">
    <text evidence="2">The sequence shown here is derived from an EMBL/GenBank/DDBJ whole genome shotgun (WGS) entry which is preliminary data.</text>
</comment>
<dbReference type="PANTHER" id="PTHR43036">
    <property type="entry name" value="OSJNBB0011N17.9 PROTEIN"/>
    <property type="match status" value="1"/>
</dbReference>
<protein>
    <submittedName>
        <fullName evidence="2">Class I SAM-dependent methyltransferase</fullName>
    </submittedName>
</protein>
<gene>
    <name evidence="2" type="ORF">F7231_11250</name>
</gene>
<reference evidence="3" key="2">
    <citation type="submission" date="2023-07" db="EMBL/GenBank/DDBJ databases">
        <authorList>
            <person name="Jung D.-H."/>
        </authorList>
    </citation>
    <scope>NUCLEOTIDE SEQUENCE [LARGE SCALE GENOMIC DNA]</scope>
    <source>
        <strain evidence="3">JA-25</strain>
    </source>
</reference>
<reference evidence="3" key="1">
    <citation type="submission" date="2019-09" db="EMBL/GenBank/DDBJ databases">
        <authorList>
            <person name="Jung D.-H."/>
        </authorList>
    </citation>
    <scope>NUCLEOTIDE SEQUENCE [LARGE SCALE GENOMIC DNA]</scope>
    <source>
        <strain evidence="3">JA-25</strain>
    </source>
</reference>
<organism evidence="2 3">
    <name type="scientific">Fibrivirga algicola</name>
    <dbReference type="NCBI Taxonomy" id="2950420"/>
    <lineage>
        <taxon>Bacteria</taxon>
        <taxon>Pseudomonadati</taxon>
        <taxon>Bacteroidota</taxon>
        <taxon>Cytophagia</taxon>
        <taxon>Cytophagales</taxon>
        <taxon>Spirosomataceae</taxon>
        <taxon>Fibrivirga</taxon>
    </lineage>
</organism>
<dbReference type="GO" id="GO:0008168">
    <property type="term" value="F:methyltransferase activity"/>
    <property type="evidence" value="ECO:0007669"/>
    <property type="project" value="UniProtKB-KW"/>
</dbReference>
<dbReference type="Gene3D" id="3.40.50.150">
    <property type="entry name" value="Vaccinia Virus protein VP39"/>
    <property type="match status" value="1"/>
</dbReference>
<dbReference type="RefSeq" id="WP_166691961.1">
    <property type="nucleotide sequence ID" value="NZ_WAEL01000003.1"/>
</dbReference>
<evidence type="ECO:0000313" key="2">
    <source>
        <dbReference type="EMBL" id="NID10746.1"/>
    </source>
</evidence>
<keyword evidence="2" id="KW-0489">Methyltransferase</keyword>
<name>A0ABX0QHL9_9BACT</name>
<proteinExistence type="predicted"/>
<dbReference type="GO" id="GO:0032259">
    <property type="term" value="P:methylation"/>
    <property type="evidence" value="ECO:0007669"/>
    <property type="project" value="UniProtKB-KW"/>
</dbReference>
<keyword evidence="2" id="KW-0808">Transferase</keyword>
<accession>A0ABX0QHL9</accession>
<evidence type="ECO:0000313" key="3">
    <source>
        <dbReference type="Proteomes" id="UP000606008"/>
    </source>
</evidence>
<dbReference type="CDD" id="cd02440">
    <property type="entry name" value="AdoMet_MTases"/>
    <property type="match status" value="1"/>
</dbReference>
<dbReference type="InterPro" id="IPR029063">
    <property type="entry name" value="SAM-dependent_MTases_sf"/>
</dbReference>
<feature type="domain" description="Methyltransferase type 11" evidence="1">
    <location>
        <begin position="93"/>
        <end position="154"/>
    </location>
</feature>